<dbReference type="InterPro" id="IPR016181">
    <property type="entry name" value="Acyl_CoA_acyltransferase"/>
</dbReference>
<proteinExistence type="predicted"/>
<dbReference type="GO" id="GO:0016747">
    <property type="term" value="F:acyltransferase activity, transferring groups other than amino-acyl groups"/>
    <property type="evidence" value="ECO:0007669"/>
    <property type="project" value="InterPro"/>
</dbReference>
<keyword evidence="3" id="KW-1185">Reference proteome</keyword>
<protein>
    <recommendedName>
        <fullName evidence="1">N-acetyltransferase domain-containing protein</fullName>
    </recommendedName>
</protein>
<dbReference type="AlphaFoldDB" id="A0A2P6N5M0"/>
<dbReference type="Gene3D" id="3.40.630.30">
    <property type="match status" value="1"/>
</dbReference>
<dbReference type="Gene3D" id="2.30.130.40">
    <property type="entry name" value="LON domain-like"/>
    <property type="match status" value="1"/>
</dbReference>
<accession>A0A2P6N5M0</accession>
<name>A0A2P6N5M0_9EUKA</name>
<dbReference type="InterPro" id="IPR046336">
    <property type="entry name" value="Lon_prtase_N_sf"/>
</dbReference>
<dbReference type="InterPro" id="IPR003111">
    <property type="entry name" value="Lon_prtase_N"/>
</dbReference>
<dbReference type="Pfam" id="PF00583">
    <property type="entry name" value="Acetyltransf_1"/>
    <property type="match status" value="1"/>
</dbReference>
<sequence length="546" mass="63391">MSVSIRSIESQSTMDIRHRVLWPDQPIEYVILPEDEKGFHFGAFLEISCDPVAVISLFREGLPRGESSHEGSDETNTVRFRKFACAREHQGHGIGSQLLQHVFQVARNDLAAQTIWCDARRQTQEWYERRGMKQFGDPFWKGGVEYIRVLLSMNRAVYKLMYLLLSRILRRFASQNTETFRLRLPNGQQRRYISFTVMETPEVEVALPALSIRPNLEVEEKPSAIIDELKSFGMKKMKAVPKTEKLNLLVRPQTLFPGNTMCFHVTQPKEFLALGQSMQKNRVEIPPISIWGSKGGEKLSIFNYESVKNQKQKLNIAVVPSEVPRSNKPYRVGTMAKVVKVTRQRYKVWLKGDRRFKIKKEPRLDMLGNYQATVKYFDDKVITNEAEKEETRRREDELITNIEKSLIEIGKSEHPYESKAVARATDNSRDNKQWSMWISQSLVPPNRYHGESAMHRLKLMRELLEMETCVDRLKVMEQYLKPYVTEARLNKAQREWAAKNSTKNRNAIFAIPVTAPVPLLKEMKAPLPQDSFAQFVKSRRGKKNRE</sequence>
<dbReference type="CDD" id="cd04301">
    <property type="entry name" value="NAT_SF"/>
    <property type="match status" value="1"/>
</dbReference>
<dbReference type="Pfam" id="PF02190">
    <property type="entry name" value="LON_substr_bdg"/>
    <property type="match status" value="1"/>
</dbReference>
<dbReference type="SUPFAM" id="SSF88697">
    <property type="entry name" value="PUA domain-like"/>
    <property type="match status" value="1"/>
</dbReference>
<dbReference type="OrthoDB" id="410198at2759"/>
<evidence type="ECO:0000259" key="1">
    <source>
        <dbReference type="PROSITE" id="PS51186"/>
    </source>
</evidence>
<evidence type="ECO:0000313" key="3">
    <source>
        <dbReference type="Proteomes" id="UP000241769"/>
    </source>
</evidence>
<evidence type="ECO:0000313" key="2">
    <source>
        <dbReference type="EMBL" id="PRP79237.1"/>
    </source>
</evidence>
<organism evidence="2 3">
    <name type="scientific">Planoprotostelium fungivorum</name>
    <dbReference type="NCBI Taxonomy" id="1890364"/>
    <lineage>
        <taxon>Eukaryota</taxon>
        <taxon>Amoebozoa</taxon>
        <taxon>Evosea</taxon>
        <taxon>Variosea</taxon>
        <taxon>Cavosteliida</taxon>
        <taxon>Cavosteliaceae</taxon>
        <taxon>Planoprotostelium</taxon>
    </lineage>
</organism>
<dbReference type="InterPro" id="IPR000182">
    <property type="entry name" value="GNAT_dom"/>
</dbReference>
<reference evidence="2 3" key="1">
    <citation type="journal article" date="2018" name="Genome Biol. Evol.">
        <title>Multiple Roots of Fruiting Body Formation in Amoebozoa.</title>
        <authorList>
            <person name="Hillmann F."/>
            <person name="Forbes G."/>
            <person name="Novohradska S."/>
            <person name="Ferling I."/>
            <person name="Riege K."/>
            <person name="Groth M."/>
            <person name="Westermann M."/>
            <person name="Marz M."/>
            <person name="Spaller T."/>
            <person name="Winckler T."/>
            <person name="Schaap P."/>
            <person name="Glockner G."/>
        </authorList>
    </citation>
    <scope>NUCLEOTIDE SEQUENCE [LARGE SCALE GENOMIC DNA]</scope>
    <source>
        <strain evidence="2 3">Jena</strain>
    </source>
</reference>
<dbReference type="InterPro" id="IPR015947">
    <property type="entry name" value="PUA-like_sf"/>
</dbReference>
<dbReference type="InParanoid" id="A0A2P6N5M0"/>
<dbReference type="Proteomes" id="UP000241769">
    <property type="component" value="Unassembled WGS sequence"/>
</dbReference>
<gene>
    <name evidence="2" type="ORF">PROFUN_13030</name>
</gene>
<dbReference type="PROSITE" id="PS51186">
    <property type="entry name" value="GNAT"/>
    <property type="match status" value="1"/>
</dbReference>
<dbReference type="EMBL" id="MDYQ01000191">
    <property type="protein sequence ID" value="PRP79237.1"/>
    <property type="molecule type" value="Genomic_DNA"/>
</dbReference>
<comment type="caution">
    <text evidence="2">The sequence shown here is derived from an EMBL/GenBank/DDBJ whole genome shotgun (WGS) entry which is preliminary data.</text>
</comment>
<feature type="domain" description="N-acetyltransferase" evidence="1">
    <location>
        <begin position="3"/>
        <end position="156"/>
    </location>
</feature>
<dbReference type="SUPFAM" id="SSF55729">
    <property type="entry name" value="Acyl-CoA N-acyltransferases (Nat)"/>
    <property type="match status" value="1"/>
</dbReference>